<reference evidence="2 3" key="1">
    <citation type="submission" date="2018-02" db="EMBL/GenBank/DDBJ databases">
        <title>The genomes of Aspergillus section Nigri reveals drivers in fungal speciation.</title>
        <authorList>
            <consortium name="DOE Joint Genome Institute"/>
            <person name="Vesth T.C."/>
            <person name="Nybo J."/>
            <person name="Theobald S."/>
            <person name="Brandl J."/>
            <person name="Frisvad J.C."/>
            <person name="Nielsen K.F."/>
            <person name="Lyhne E.K."/>
            <person name="Kogle M.E."/>
            <person name="Kuo A."/>
            <person name="Riley R."/>
            <person name="Clum A."/>
            <person name="Nolan M."/>
            <person name="Lipzen A."/>
            <person name="Salamov A."/>
            <person name="Henrissat B."/>
            <person name="Wiebenga A."/>
            <person name="De vries R.P."/>
            <person name="Grigoriev I.V."/>
            <person name="Mortensen U.H."/>
            <person name="Andersen M.R."/>
            <person name="Baker S.E."/>
        </authorList>
    </citation>
    <scope>NUCLEOTIDE SEQUENCE [LARGE SCALE GENOMIC DNA]</scope>
    <source>
        <strain evidence="2 3">CBS 114.80</strain>
    </source>
</reference>
<protein>
    <submittedName>
        <fullName evidence="2">Uncharacterized protein</fullName>
    </submittedName>
</protein>
<evidence type="ECO:0000256" key="1">
    <source>
        <dbReference type="SAM" id="Phobius"/>
    </source>
</evidence>
<keyword evidence="1" id="KW-1133">Transmembrane helix</keyword>
<name>A0A2V5J9J9_9EURO</name>
<organism evidence="2 3">
    <name type="scientific">Aspergillus indologenus CBS 114.80</name>
    <dbReference type="NCBI Taxonomy" id="1450541"/>
    <lineage>
        <taxon>Eukaryota</taxon>
        <taxon>Fungi</taxon>
        <taxon>Dikarya</taxon>
        <taxon>Ascomycota</taxon>
        <taxon>Pezizomycotina</taxon>
        <taxon>Eurotiomycetes</taxon>
        <taxon>Eurotiomycetidae</taxon>
        <taxon>Eurotiales</taxon>
        <taxon>Aspergillaceae</taxon>
        <taxon>Aspergillus</taxon>
        <taxon>Aspergillus subgen. Circumdati</taxon>
    </lineage>
</organism>
<evidence type="ECO:0000313" key="3">
    <source>
        <dbReference type="Proteomes" id="UP000248817"/>
    </source>
</evidence>
<accession>A0A2V5J9J9</accession>
<dbReference type="EMBL" id="KZ825472">
    <property type="protein sequence ID" value="PYI35037.1"/>
    <property type="molecule type" value="Genomic_DNA"/>
</dbReference>
<proteinExistence type="predicted"/>
<dbReference type="AlphaFoldDB" id="A0A2V5J9J9"/>
<gene>
    <name evidence="2" type="ORF">BP00DRAFT_10160</name>
</gene>
<keyword evidence="1" id="KW-0812">Transmembrane</keyword>
<evidence type="ECO:0000313" key="2">
    <source>
        <dbReference type="EMBL" id="PYI35037.1"/>
    </source>
</evidence>
<keyword evidence="3" id="KW-1185">Reference proteome</keyword>
<dbReference type="Proteomes" id="UP000248817">
    <property type="component" value="Unassembled WGS sequence"/>
</dbReference>
<sequence length="139" mass="16106">MLRLPRKNKKSKQRECGYWEFDVARFHIMSLYCTVLSVLYHFARIAIRVTPTHVLPCNRCHASHLAGLRRGKGLRTSRQYHFSSSHLGSQLELLDNRKSKSWPVEKGYRTVHRLNILPIVVQESLLASSENQECGCMLL</sequence>
<feature type="transmembrane region" description="Helical" evidence="1">
    <location>
        <begin position="21"/>
        <end position="43"/>
    </location>
</feature>
<keyword evidence="1" id="KW-0472">Membrane</keyword>